<organism evidence="3 4">
    <name type="scientific">Nocardioides nanhaiensis</name>
    <dbReference type="NCBI Taxonomy" id="1476871"/>
    <lineage>
        <taxon>Bacteria</taxon>
        <taxon>Bacillati</taxon>
        <taxon>Actinomycetota</taxon>
        <taxon>Actinomycetes</taxon>
        <taxon>Propionibacteriales</taxon>
        <taxon>Nocardioidaceae</taxon>
        <taxon>Nocardioides</taxon>
    </lineage>
</organism>
<dbReference type="Pfam" id="PF09534">
    <property type="entry name" value="Trp_oprn_chp"/>
    <property type="match status" value="1"/>
</dbReference>
<protein>
    <recommendedName>
        <fullName evidence="5">Trp biosynthesis protein</fullName>
    </recommendedName>
</protein>
<feature type="transmembrane region" description="Helical" evidence="2">
    <location>
        <begin position="140"/>
        <end position="160"/>
    </location>
</feature>
<feature type="compositionally biased region" description="Basic and acidic residues" evidence="1">
    <location>
        <begin position="198"/>
        <end position="218"/>
    </location>
</feature>
<name>A0ABP8WY70_9ACTN</name>
<evidence type="ECO:0008006" key="5">
    <source>
        <dbReference type="Google" id="ProtNLM"/>
    </source>
</evidence>
<keyword evidence="2" id="KW-1133">Transmembrane helix</keyword>
<feature type="transmembrane region" description="Helical" evidence="2">
    <location>
        <begin position="69"/>
        <end position="87"/>
    </location>
</feature>
<comment type="caution">
    <text evidence="3">The sequence shown here is derived from an EMBL/GenBank/DDBJ whole genome shotgun (WGS) entry which is preliminary data.</text>
</comment>
<evidence type="ECO:0000256" key="2">
    <source>
        <dbReference type="SAM" id="Phobius"/>
    </source>
</evidence>
<feature type="transmembrane region" description="Helical" evidence="2">
    <location>
        <begin position="94"/>
        <end position="116"/>
    </location>
</feature>
<dbReference type="InterPro" id="IPR019051">
    <property type="entry name" value="Trp_biosyn_TM_oprn/chp"/>
</dbReference>
<dbReference type="EMBL" id="BAABIM010000005">
    <property type="protein sequence ID" value="GAA4697502.1"/>
    <property type="molecule type" value="Genomic_DNA"/>
</dbReference>
<keyword evidence="4" id="KW-1185">Reference proteome</keyword>
<feature type="region of interest" description="Disordered" evidence="1">
    <location>
        <begin position="184"/>
        <end position="218"/>
    </location>
</feature>
<evidence type="ECO:0000313" key="3">
    <source>
        <dbReference type="EMBL" id="GAA4697502.1"/>
    </source>
</evidence>
<dbReference type="Proteomes" id="UP001500621">
    <property type="component" value="Unassembled WGS sequence"/>
</dbReference>
<gene>
    <name evidence="3" type="ORF">GCM10023226_39950</name>
</gene>
<accession>A0ABP8WY70</accession>
<dbReference type="RefSeq" id="WP_345271649.1">
    <property type="nucleotide sequence ID" value="NZ_BAABIM010000005.1"/>
</dbReference>
<sequence>MADSPAPDSPGSPDRSRRRTFGPVVLVGLASAGALAVAGAQPWQSPDTDSVTAQITAAAAGGSALEAPLVTALGLVLLAAWGVVLVTRGRVRRGVAVLGTLAALGAAVAAVVSLVLDPAAPSTGIGGAELPARLTASPTGWAWLGVVAAVVAVAAVVVAVREVPHWPEMGSRYDAPGERASASASASVVGSAEPGDPIEERSNLDLWKAIDEGRDPTR</sequence>
<proteinExistence type="predicted"/>
<reference evidence="4" key="1">
    <citation type="journal article" date="2019" name="Int. J. Syst. Evol. Microbiol.">
        <title>The Global Catalogue of Microorganisms (GCM) 10K type strain sequencing project: providing services to taxonomists for standard genome sequencing and annotation.</title>
        <authorList>
            <consortium name="The Broad Institute Genomics Platform"/>
            <consortium name="The Broad Institute Genome Sequencing Center for Infectious Disease"/>
            <person name="Wu L."/>
            <person name="Ma J."/>
        </authorList>
    </citation>
    <scope>NUCLEOTIDE SEQUENCE [LARGE SCALE GENOMIC DNA]</scope>
    <source>
        <strain evidence="4">JCM 18127</strain>
    </source>
</reference>
<feature type="transmembrane region" description="Helical" evidence="2">
    <location>
        <begin position="21"/>
        <end position="40"/>
    </location>
</feature>
<evidence type="ECO:0000256" key="1">
    <source>
        <dbReference type="SAM" id="MobiDB-lite"/>
    </source>
</evidence>
<keyword evidence="2" id="KW-0812">Transmembrane</keyword>
<evidence type="ECO:0000313" key="4">
    <source>
        <dbReference type="Proteomes" id="UP001500621"/>
    </source>
</evidence>
<keyword evidence="2" id="KW-0472">Membrane</keyword>